<dbReference type="InterPro" id="IPR041147">
    <property type="entry name" value="GH38_C"/>
</dbReference>
<dbReference type="SUPFAM" id="SSF88688">
    <property type="entry name" value="Families 57/38 glycoside transferase middle domain"/>
    <property type="match status" value="1"/>
</dbReference>
<dbReference type="SUPFAM" id="SSF74650">
    <property type="entry name" value="Galactose mutarotase-like"/>
    <property type="match status" value="1"/>
</dbReference>
<name>A0ABQ2ERE3_9ACTN</name>
<dbReference type="Pfam" id="PF09261">
    <property type="entry name" value="Alpha-mann_mid"/>
    <property type="match status" value="1"/>
</dbReference>
<dbReference type="PANTHER" id="PTHR46017:SF1">
    <property type="entry name" value="ALPHA-MANNOSIDASE 2C1"/>
    <property type="match status" value="1"/>
</dbReference>
<organism evidence="6 7">
    <name type="scientific">Streptomyces camponoticapitis</name>
    <dbReference type="NCBI Taxonomy" id="1616125"/>
    <lineage>
        <taxon>Bacteria</taxon>
        <taxon>Bacillati</taxon>
        <taxon>Actinomycetota</taxon>
        <taxon>Actinomycetes</taxon>
        <taxon>Kitasatosporales</taxon>
        <taxon>Streptomycetaceae</taxon>
        <taxon>Streptomyces</taxon>
    </lineage>
</organism>
<evidence type="ECO:0000256" key="1">
    <source>
        <dbReference type="ARBA" id="ARBA00009792"/>
    </source>
</evidence>
<protein>
    <submittedName>
        <fullName evidence="6">Alpha-mannosidase</fullName>
    </submittedName>
</protein>
<comment type="similarity">
    <text evidence="1">Belongs to the glycosyl hydrolase 38 family.</text>
</comment>
<dbReference type="Gene3D" id="2.70.98.30">
    <property type="entry name" value="Golgi alpha-mannosidase II, domain 4"/>
    <property type="match status" value="1"/>
</dbReference>
<evidence type="ECO:0000259" key="5">
    <source>
        <dbReference type="SMART" id="SM00872"/>
    </source>
</evidence>
<dbReference type="CDD" id="cd10789">
    <property type="entry name" value="GH38N_AMII_ER_cytosolic"/>
    <property type="match status" value="1"/>
</dbReference>
<dbReference type="InterPro" id="IPR054723">
    <property type="entry name" value="Ams1-like_N"/>
</dbReference>
<feature type="domain" description="Glycoside hydrolase family 38 central" evidence="5">
    <location>
        <begin position="519"/>
        <end position="597"/>
    </location>
</feature>
<keyword evidence="4" id="KW-0326">Glycosidase</keyword>
<keyword evidence="7" id="KW-1185">Reference proteome</keyword>
<gene>
    <name evidence="6" type="ORF">GCM10011583_61630</name>
</gene>
<dbReference type="InterPro" id="IPR011682">
    <property type="entry name" value="Glyco_hydro_38_C"/>
</dbReference>
<dbReference type="RefSeq" id="WP_189110864.1">
    <property type="nucleotide sequence ID" value="NZ_BMMV01000026.1"/>
</dbReference>
<dbReference type="Pfam" id="PF01074">
    <property type="entry name" value="Glyco_hydro_38N"/>
    <property type="match status" value="1"/>
</dbReference>
<keyword evidence="3" id="KW-0378">Hydrolase</keyword>
<dbReference type="Gene3D" id="3.20.110.10">
    <property type="entry name" value="Glycoside hydrolase 38, N terminal domain"/>
    <property type="match status" value="1"/>
</dbReference>
<accession>A0ABQ2ERE3</accession>
<dbReference type="InterPro" id="IPR028995">
    <property type="entry name" value="Glyco_hydro_57/38_cen_sf"/>
</dbReference>
<proteinExistence type="inferred from homology"/>
<reference evidence="7" key="1">
    <citation type="journal article" date="2019" name="Int. J. Syst. Evol. Microbiol.">
        <title>The Global Catalogue of Microorganisms (GCM) 10K type strain sequencing project: providing services to taxonomists for standard genome sequencing and annotation.</title>
        <authorList>
            <consortium name="The Broad Institute Genomics Platform"/>
            <consortium name="The Broad Institute Genome Sequencing Center for Infectious Disease"/>
            <person name="Wu L."/>
            <person name="Ma J."/>
        </authorList>
    </citation>
    <scope>NUCLEOTIDE SEQUENCE [LARGE SCALE GENOMIC DNA]</scope>
    <source>
        <strain evidence="7">CGMCC 4.7275</strain>
    </source>
</reference>
<evidence type="ECO:0000313" key="7">
    <source>
        <dbReference type="Proteomes" id="UP000660265"/>
    </source>
</evidence>
<dbReference type="Pfam" id="PF07748">
    <property type="entry name" value="Glyco_hydro_38C"/>
    <property type="match status" value="1"/>
</dbReference>
<dbReference type="InterPro" id="IPR027291">
    <property type="entry name" value="Glyco_hydro_38_N_sf"/>
</dbReference>
<dbReference type="Pfam" id="PF17677">
    <property type="entry name" value="Glyco_hydro38C2"/>
    <property type="match status" value="1"/>
</dbReference>
<dbReference type="InterPro" id="IPR011330">
    <property type="entry name" value="Glyco_hydro/deAcase_b/a-brl"/>
</dbReference>
<dbReference type="InterPro" id="IPR015341">
    <property type="entry name" value="Glyco_hydro_38_cen"/>
</dbReference>
<sequence>MHDERRRIEERVERVLHQRIQPAVYTASVPLEVEAWEVPDEPVPFAEARTATYRPFAMGTPWGPPWGTTWFAVRGEVPADWSGRRVEAVFDLGFVGDWPGNQAEALVHTPDGSPVKAVNPQNQYVPVAHPATGGERVDFLIEAASNPDILANDFREPTPLGDKATAGRKPLYTFARADLAVLDENVWHLSLDLQVLRELMLELGEQDPRRYEIMYALDRALDELDLDDVPGTATAVRQALKGVLERPAHASAHTLSAVGHAHIDSAWLWPIRETKRKTARTFSNVTALAGEYEEFVFACSQAQQYAWVRDNYPKVWDRIHETVRNAQWAPVGGMWVEADGNLPGGEALARQLVHGKRFFMDEFGIETKGVWLPDSFGYTAAYPQLAKLAGNEWFLTQKLSWNQTNKLPHHTFWWEGIDGTRIFTHFPPVDTYNAEFSGQEMAHAVRNYQDKGRGTRSLAPFGHGDGGGGPTREMMERARRLANLEGSAKVVVEHPDDFFAAARAEYPDAPVWSGELYLELHRATYTSQARTKQGNRRSEHLLREAELWATAAALHTGFEYPYEHLDRLWKTVLLHQFHDILPGSSIAWVHREAEAEYARVAGELTEIISTALSALGTGTPHAFNASPRRRAEVVTVPADTAKGQRLTDGTIAVYAEVPASGGAPLAGATPPRPVTAEGRVLDNGLVRVEFAADGTLSSVRDLVADREVLAPGAAGNVLRLHSDLPNNWDAWDIDKHYKQRFTDLLDAESVTVIERGPLVGALRVERRFGKGSRIVQRVTVRAGSRRVDIETEIDWHESEKILKAVFPIDIHAERSSAEIQFGHVHRPTHTNTSWEAARFEVPGHRWVHVAEPGYGVAVINDSTYGHDVGRTTREDGGTTTTVRLSLVRAPRIPDPEADQGTHRFTYALLPGASVEDAIAEGYALNLPLRVADTATAPDPLVTTDGPAAAVEAIKLADDRSGDVVVRLYESLGGRTRTTLRTGFTHTGAEVVDLLERPLAGASPVEVSEDGGVTVDLRPFQVVTLRLKRS</sequence>
<comment type="caution">
    <text evidence="6">The sequence shown here is derived from an EMBL/GenBank/DDBJ whole genome shotgun (WGS) entry which is preliminary data.</text>
</comment>
<keyword evidence="2" id="KW-0479">Metal-binding</keyword>
<dbReference type="SUPFAM" id="SSF88713">
    <property type="entry name" value="Glycoside hydrolase/deacetylase"/>
    <property type="match status" value="1"/>
</dbReference>
<dbReference type="InterPro" id="IPR037094">
    <property type="entry name" value="Glyco_hydro_38_cen_sf"/>
</dbReference>
<evidence type="ECO:0000256" key="4">
    <source>
        <dbReference type="ARBA" id="ARBA00023295"/>
    </source>
</evidence>
<evidence type="ECO:0000256" key="3">
    <source>
        <dbReference type="ARBA" id="ARBA00022801"/>
    </source>
</evidence>
<dbReference type="EMBL" id="BMMV01000026">
    <property type="protein sequence ID" value="GGK21321.1"/>
    <property type="molecule type" value="Genomic_DNA"/>
</dbReference>
<evidence type="ECO:0000313" key="6">
    <source>
        <dbReference type="EMBL" id="GGK21321.1"/>
    </source>
</evidence>
<evidence type="ECO:0000256" key="2">
    <source>
        <dbReference type="ARBA" id="ARBA00022723"/>
    </source>
</evidence>
<dbReference type="Pfam" id="PF22907">
    <property type="entry name" value="Ams1-like_1st"/>
    <property type="match status" value="1"/>
</dbReference>
<dbReference type="Proteomes" id="UP000660265">
    <property type="component" value="Unassembled WGS sequence"/>
</dbReference>
<dbReference type="PANTHER" id="PTHR46017">
    <property type="entry name" value="ALPHA-MANNOSIDASE 2C1"/>
    <property type="match status" value="1"/>
</dbReference>
<dbReference type="SMART" id="SM00872">
    <property type="entry name" value="Alpha-mann_mid"/>
    <property type="match status" value="1"/>
</dbReference>
<dbReference type="InterPro" id="IPR000602">
    <property type="entry name" value="Glyco_hydro_38_N"/>
</dbReference>
<dbReference type="Gene3D" id="1.20.1270.50">
    <property type="entry name" value="Glycoside hydrolase family 38, central domain"/>
    <property type="match status" value="1"/>
</dbReference>
<dbReference type="InterPro" id="IPR011013">
    <property type="entry name" value="Gal_mutarotase_sf_dom"/>
</dbReference>